<dbReference type="RefSeq" id="WP_107761057.1">
    <property type="nucleotide sequence ID" value="NZ_QAOK01000001.1"/>
</dbReference>
<dbReference type="PANTHER" id="PTHR15032:SF4">
    <property type="entry name" value="N-ACYL-PHOSPHATIDYLETHANOLAMINE-HYDROLYZING PHOSPHOLIPASE D"/>
    <property type="match status" value="1"/>
</dbReference>
<sequence>MKITFIGHASILVEMGSVTVLSDPWWRGPCFGAQWWNYPEPHLEALKDCRIDYIYISHGHHDHFHPGTLRTLSRDSKVIVARGTSLASPVRELGFEVVELGDEDVFEPGPEGVSIRVMGTYSDDTLMTITDGREVCLNLNDALHAAPEAVQAEFVARLKKLFPRIEYVFCGYGVASHFPNCYVIPGKDREATAANRQRYFNRQWAKLIVELEPAFGFPFAADVVFLEEELFWANEPTHNTERPTDAFKSLNPESPVTTIDIAPGFAIQNGNVLRESFRKPVNEASLRTTLQDKIARANRYGRVSEMAVKEVADLIQKNLEMCASYLHSYEGNYRFLIRFRNSQYGIWIEKQGRNVISVVIALDAARMPEYDVSYTTRLPYLKWSLTEPFGDEILFVGSGGIFEYKDQLKAGENLHRELAELLRRRDGPPRPRYGKSSKVVHNAKQAIKQLIGRRDQDLYSLATWTVFKDDQVR</sequence>
<evidence type="ECO:0000313" key="1">
    <source>
        <dbReference type="EMBL" id="PTQ83560.1"/>
    </source>
</evidence>
<dbReference type="Proteomes" id="UP000244152">
    <property type="component" value="Unassembled WGS sequence"/>
</dbReference>
<protein>
    <submittedName>
        <fullName evidence="1">Beta-lactamase family protein</fullName>
    </submittedName>
</protein>
<organism evidence="1 2">
    <name type="scientific">Nitrosospira multiformis</name>
    <dbReference type="NCBI Taxonomy" id="1231"/>
    <lineage>
        <taxon>Bacteria</taxon>
        <taxon>Pseudomonadati</taxon>
        <taxon>Pseudomonadota</taxon>
        <taxon>Betaproteobacteria</taxon>
        <taxon>Nitrosomonadales</taxon>
        <taxon>Nitrosomonadaceae</taxon>
        <taxon>Nitrosospira</taxon>
    </lineage>
</organism>
<name>A0A2T5IIA8_9PROT</name>
<dbReference type="InterPro" id="IPR036866">
    <property type="entry name" value="RibonucZ/Hydroxyglut_hydro"/>
</dbReference>
<dbReference type="Pfam" id="PF13483">
    <property type="entry name" value="Lactamase_B_3"/>
    <property type="match status" value="1"/>
</dbReference>
<comment type="caution">
    <text evidence="1">The sequence shown here is derived from an EMBL/GenBank/DDBJ whole genome shotgun (WGS) entry which is preliminary data.</text>
</comment>
<reference evidence="1 2" key="1">
    <citation type="submission" date="2018-04" db="EMBL/GenBank/DDBJ databases">
        <title>Active sludge and wastewater microbial communities from Klosterneuburg, Austria.</title>
        <authorList>
            <person name="Wagner M."/>
        </authorList>
    </citation>
    <scope>NUCLEOTIDE SEQUENCE [LARGE SCALE GENOMIC DNA]</scope>
    <source>
        <strain evidence="1 2">Nl12</strain>
    </source>
</reference>
<accession>A0A2T5IIA8</accession>
<dbReference type="PANTHER" id="PTHR15032">
    <property type="entry name" value="N-ACYL-PHOSPHATIDYLETHANOLAMINE-HYDROLYZING PHOSPHOLIPASE D"/>
    <property type="match status" value="1"/>
</dbReference>
<proteinExistence type="predicted"/>
<dbReference type="AlphaFoldDB" id="A0A2T5IIA8"/>
<dbReference type="Gene3D" id="3.60.15.10">
    <property type="entry name" value="Ribonuclease Z/Hydroxyacylglutathione hydrolase-like"/>
    <property type="match status" value="1"/>
</dbReference>
<dbReference type="SUPFAM" id="SSF56281">
    <property type="entry name" value="Metallo-hydrolase/oxidoreductase"/>
    <property type="match status" value="1"/>
</dbReference>
<dbReference type="EMBL" id="QAOK01000001">
    <property type="protein sequence ID" value="PTQ83560.1"/>
    <property type="molecule type" value="Genomic_DNA"/>
</dbReference>
<evidence type="ECO:0000313" key="2">
    <source>
        <dbReference type="Proteomes" id="UP000244152"/>
    </source>
</evidence>
<gene>
    <name evidence="1" type="ORF">C8R21_101254</name>
</gene>
<dbReference type="GO" id="GO:0005737">
    <property type="term" value="C:cytoplasm"/>
    <property type="evidence" value="ECO:0007669"/>
    <property type="project" value="TreeGrafter"/>
</dbReference>